<dbReference type="RefSeq" id="WP_133533977.1">
    <property type="nucleotide sequence ID" value="NZ_SNXR01000018.1"/>
</dbReference>
<evidence type="ECO:0000313" key="2">
    <source>
        <dbReference type="Proteomes" id="UP000295260"/>
    </source>
</evidence>
<gene>
    <name evidence="1" type="ORF">BC748_2788</name>
</gene>
<reference evidence="1 2" key="1">
    <citation type="submission" date="2019-03" db="EMBL/GenBank/DDBJ databases">
        <title>Genomic Encyclopedia of Archaeal and Bacterial Type Strains, Phase II (KMG-II): from individual species to whole genera.</title>
        <authorList>
            <person name="Goeker M."/>
        </authorList>
    </citation>
    <scope>NUCLEOTIDE SEQUENCE [LARGE SCALE GENOMIC DNA]</scope>
    <source>
        <strain evidence="1 2">DSM 25687</strain>
    </source>
</reference>
<protein>
    <submittedName>
        <fullName evidence="1">Uncharacterized protein</fullName>
    </submittedName>
</protein>
<dbReference type="Proteomes" id="UP000295260">
    <property type="component" value="Unassembled WGS sequence"/>
</dbReference>
<comment type="caution">
    <text evidence="1">The sequence shown here is derived from an EMBL/GenBank/DDBJ whole genome shotgun (WGS) entry which is preliminary data.</text>
</comment>
<organism evidence="1 2">
    <name type="scientific">Flavobacterium dankookense</name>
    <dbReference type="NCBI Taxonomy" id="706186"/>
    <lineage>
        <taxon>Bacteria</taxon>
        <taxon>Pseudomonadati</taxon>
        <taxon>Bacteroidota</taxon>
        <taxon>Flavobacteriia</taxon>
        <taxon>Flavobacteriales</taxon>
        <taxon>Flavobacteriaceae</taxon>
        <taxon>Flavobacterium</taxon>
    </lineage>
</organism>
<proteinExistence type="predicted"/>
<evidence type="ECO:0000313" key="1">
    <source>
        <dbReference type="EMBL" id="TDP57575.1"/>
    </source>
</evidence>
<sequence length="316" mass="34810">MKQFLVILVLLFSLNACDDGDLEVKNIDFEDVVATKCSGDKDVIYKIKDTEMLLIEIPADIFENDETPEGEPIEVNISSTVKVKYRQYNGAVSVDNICPAIPDATPSLLEEWNALAGTIEITSTAIKTTDATTGATKITGYKHYIVFKNITFEKPGGTQVYSSFVFGNYNTTATALSFGFDEEVAKSSCDNRLFNFNGSEVLTLDTDEYATLFVNEVTTEPRTALISSTNKLTYSLYGSVVNDAFFCTTPNPTIPAQLWIAEDGVDNVSGIIEVTTIQQLVGVFQHTIRLKKVTMKKGNSDFYLGDNYLFGTLLTN</sequence>
<dbReference type="EMBL" id="SNXR01000018">
    <property type="protein sequence ID" value="TDP57575.1"/>
    <property type="molecule type" value="Genomic_DNA"/>
</dbReference>
<name>A0A4R6Q6B9_9FLAO</name>
<accession>A0A4R6Q6B9</accession>
<keyword evidence="2" id="KW-1185">Reference proteome</keyword>
<dbReference type="OrthoDB" id="1417969at2"/>
<dbReference type="AlphaFoldDB" id="A0A4R6Q6B9"/>